<name>A0ABV8QFZ7_9GAMM</name>
<comment type="caution">
    <text evidence="2">The sequence shown here is derived from an EMBL/GenBank/DDBJ whole genome shotgun (WGS) entry which is preliminary data.</text>
</comment>
<evidence type="ECO:0000259" key="1">
    <source>
        <dbReference type="Pfam" id="PF18754"/>
    </source>
</evidence>
<dbReference type="Pfam" id="PF18754">
    <property type="entry name" value="Nmad3"/>
    <property type="match status" value="1"/>
</dbReference>
<evidence type="ECO:0000313" key="3">
    <source>
        <dbReference type="Proteomes" id="UP001595798"/>
    </source>
</evidence>
<gene>
    <name evidence="2" type="ORF">ACFOZ5_05270</name>
</gene>
<proteinExistence type="predicted"/>
<protein>
    <recommendedName>
        <fullName evidence="1">Nucleotide modification associated domain-containing protein</fullName>
    </recommendedName>
</protein>
<keyword evidence="3" id="KW-1185">Reference proteome</keyword>
<sequence length="282" mass="31453">MRLILSRKGFDSSAGGCPNPVFPDGSALSLPIPDSQSPIRYEHVKHKGESIGKLVEDLTAGKVSRHDGAHLDPDLVHAAYERSPDWKPILGQHGQAQSHLMKQGVGEGDLFLFFAVFRSVEYLKGGWRFVPGTRPFHGLWGWLQVAEVVPLDGRREPPGWTTYHSHHYGTRGVHNTLYLSGEDASLRSTGSSLAGAGVFRQMLPEHRLTHPAATRLTEWLLPAAFYPSGERPPLSYHHNRERWHRCGDYTCSLRSAARGQEFVLDLDLYPELVPWVVGLLQA</sequence>
<dbReference type="EMBL" id="JBHSDI010000008">
    <property type="protein sequence ID" value="MFC4258446.1"/>
    <property type="molecule type" value="Genomic_DNA"/>
</dbReference>
<feature type="domain" description="Nucleotide modification associated" evidence="1">
    <location>
        <begin position="2"/>
        <end position="265"/>
    </location>
</feature>
<organism evidence="2 3">
    <name type="scientific">Marinobacter lacisalsi</name>
    <dbReference type="NCBI Taxonomy" id="475979"/>
    <lineage>
        <taxon>Bacteria</taxon>
        <taxon>Pseudomonadati</taxon>
        <taxon>Pseudomonadota</taxon>
        <taxon>Gammaproteobacteria</taxon>
        <taxon>Pseudomonadales</taxon>
        <taxon>Marinobacteraceae</taxon>
        <taxon>Marinobacter</taxon>
    </lineage>
</organism>
<dbReference type="RefSeq" id="WP_379885968.1">
    <property type="nucleotide sequence ID" value="NZ_JBHSDI010000008.1"/>
</dbReference>
<dbReference type="Proteomes" id="UP001595798">
    <property type="component" value="Unassembled WGS sequence"/>
</dbReference>
<accession>A0ABV8QFZ7</accession>
<reference evidence="3" key="1">
    <citation type="journal article" date="2019" name="Int. J. Syst. Evol. Microbiol.">
        <title>The Global Catalogue of Microorganisms (GCM) 10K type strain sequencing project: providing services to taxonomists for standard genome sequencing and annotation.</title>
        <authorList>
            <consortium name="The Broad Institute Genomics Platform"/>
            <consortium name="The Broad Institute Genome Sequencing Center for Infectious Disease"/>
            <person name="Wu L."/>
            <person name="Ma J."/>
        </authorList>
    </citation>
    <scope>NUCLEOTIDE SEQUENCE [LARGE SCALE GENOMIC DNA]</scope>
    <source>
        <strain evidence="3">CECT 7297</strain>
    </source>
</reference>
<evidence type="ECO:0000313" key="2">
    <source>
        <dbReference type="EMBL" id="MFC4258446.1"/>
    </source>
</evidence>
<dbReference type="InterPro" id="IPR041135">
    <property type="entry name" value="Nmad3"/>
</dbReference>